<dbReference type="PIRSF" id="PIRSF012524">
    <property type="entry name" value="YitL_S1"/>
    <property type="match status" value="1"/>
</dbReference>
<accession>A0ABU4W799</accession>
<gene>
    <name evidence="3" type="ORF">RFV38_02705</name>
</gene>
<organism evidence="3 4">
    <name type="scientific">Candidatus Cetobacterium colombiensis</name>
    <dbReference type="NCBI Taxonomy" id="3073100"/>
    <lineage>
        <taxon>Bacteria</taxon>
        <taxon>Fusobacteriati</taxon>
        <taxon>Fusobacteriota</taxon>
        <taxon>Fusobacteriia</taxon>
        <taxon>Fusobacteriales</taxon>
        <taxon>Fusobacteriaceae</taxon>
        <taxon>Cetobacterium</taxon>
    </lineage>
</organism>
<dbReference type="PANTHER" id="PTHR37296">
    <property type="entry name" value="CONSERVED VIRULENCE FACTOR B"/>
    <property type="match status" value="1"/>
</dbReference>
<dbReference type="Proteomes" id="UP001279681">
    <property type="component" value="Unassembled WGS sequence"/>
</dbReference>
<dbReference type="SMART" id="SM00316">
    <property type="entry name" value="S1"/>
    <property type="match status" value="3"/>
</dbReference>
<dbReference type="InterPro" id="IPR039566">
    <property type="entry name" value="CvfB_S1_st"/>
</dbReference>
<dbReference type="PROSITE" id="PS50126">
    <property type="entry name" value="S1"/>
    <property type="match status" value="1"/>
</dbReference>
<evidence type="ECO:0000313" key="3">
    <source>
        <dbReference type="EMBL" id="MDX8335415.1"/>
    </source>
</evidence>
<dbReference type="RefSeq" id="WP_320312816.1">
    <property type="nucleotide sequence ID" value="NZ_JAVIKH010000002.1"/>
</dbReference>
<evidence type="ECO:0000259" key="2">
    <source>
        <dbReference type="PROSITE" id="PS50126"/>
    </source>
</evidence>
<dbReference type="InterPro" id="IPR036388">
    <property type="entry name" value="WH-like_DNA-bd_sf"/>
</dbReference>
<dbReference type="InterPro" id="IPR014464">
    <property type="entry name" value="CvfB_fam"/>
</dbReference>
<sequence length="281" mass="31775">MVKVGKRQTMRINNFSSKGAHLDAGTGDAKDNILLPNNELEGRVLDIGDELDVMIYRDSEDRLTATLRKTALTVGTIGKLYVTDMNEKLGAFLDWGLKKELLLPYAQMDGDVKPGDEVLVGIYEDSKGRLSATMKIYSFLMPNKDYKKNDFVVGTVYRINPEIGVFVAVDNRYFGLIPNSECFRKFSVGEEVQARVIRVREDGKLDLALRELAFVQMDKDAETIVGKMKILKSHFRFNDDSSPEAIKEYFGISKKAFKRAMGRLLKEGKVEKTEEGFFTLK</sequence>
<proteinExistence type="inferred from homology"/>
<dbReference type="EMBL" id="JAVIKH010000002">
    <property type="protein sequence ID" value="MDX8335415.1"/>
    <property type="molecule type" value="Genomic_DNA"/>
</dbReference>
<dbReference type="Pfam" id="PF21543">
    <property type="entry name" value="CvfB_2nd"/>
    <property type="match status" value="1"/>
</dbReference>
<dbReference type="InterPro" id="IPR003029">
    <property type="entry name" value="S1_domain"/>
</dbReference>
<evidence type="ECO:0000313" key="4">
    <source>
        <dbReference type="Proteomes" id="UP001279681"/>
    </source>
</evidence>
<dbReference type="SUPFAM" id="SSF50249">
    <property type="entry name" value="Nucleic acid-binding proteins"/>
    <property type="match status" value="1"/>
</dbReference>
<dbReference type="Pfam" id="PF17783">
    <property type="entry name" value="WHD_CvfB"/>
    <property type="match status" value="1"/>
</dbReference>
<feature type="domain" description="S1 motif" evidence="2">
    <location>
        <begin position="149"/>
        <end position="210"/>
    </location>
</feature>
<dbReference type="PANTHER" id="PTHR37296:SF1">
    <property type="entry name" value="CONSERVED VIRULENCE FACTOR B"/>
    <property type="match status" value="1"/>
</dbReference>
<keyword evidence="4" id="KW-1185">Reference proteome</keyword>
<dbReference type="InterPro" id="IPR040764">
    <property type="entry name" value="CvfB_WH"/>
</dbReference>
<dbReference type="Pfam" id="PF13509">
    <property type="entry name" value="S1_2"/>
    <property type="match status" value="2"/>
</dbReference>
<dbReference type="InterPro" id="IPR012340">
    <property type="entry name" value="NA-bd_OB-fold"/>
</dbReference>
<protein>
    <submittedName>
        <fullName evidence="3">S1-like domain-containing RNA-binding protein</fullName>
    </submittedName>
</protein>
<dbReference type="InterPro" id="IPR048587">
    <property type="entry name" value="CvfB_S1_3rd"/>
</dbReference>
<dbReference type="Gene3D" id="1.10.10.10">
    <property type="entry name" value="Winged helix-like DNA-binding domain superfamily/Winged helix DNA-binding domain"/>
    <property type="match status" value="1"/>
</dbReference>
<comment type="caution">
    <text evidence="3">The sequence shown here is derived from an EMBL/GenBank/DDBJ whole genome shotgun (WGS) entry which is preliminary data.</text>
</comment>
<name>A0ABU4W799_9FUSO</name>
<comment type="similarity">
    <text evidence="1">Belongs to the CvfB family.</text>
</comment>
<evidence type="ECO:0000256" key="1">
    <source>
        <dbReference type="PIRNR" id="PIRNR012524"/>
    </source>
</evidence>
<dbReference type="Gene3D" id="2.40.50.140">
    <property type="entry name" value="Nucleic acid-binding proteins"/>
    <property type="match status" value="2"/>
</dbReference>
<reference evidence="4" key="1">
    <citation type="submission" date="2023-07" db="EMBL/GenBank/DDBJ databases">
        <authorList>
            <person name="Colorado M.A."/>
            <person name="Villamil L.M."/>
            <person name="Melo J.F."/>
            <person name="Rodriguez J.A."/>
            <person name="Ruiz R.Y."/>
        </authorList>
    </citation>
    <scope>NUCLEOTIDE SEQUENCE [LARGE SCALE GENOMIC DNA]</scope>
    <source>
        <strain evidence="4">C33</strain>
    </source>
</reference>